<proteinExistence type="predicted"/>
<gene>
    <name evidence="5" type="ORF">Scep_004637</name>
</gene>
<dbReference type="InterPro" id="IPR024867">
    <property type="entry name" value="NFRKB"/>
</dbReference>
<evidence type="ECO:0000313" key="6">
    <source>
        <dbReference type="Proteomes" id="UP001419268"/>
    </source>
</evidence>
<dbReference type="InterPro" id="IPR057748">
    <property type="entry name" value="NFRKB_WH_2"/>
</dbReference>
<dbReference type="EMBL" id="JBBNAG010000002">
    <property type="protein sequence ID" value="KAK9158063.1"/>
    <property type="molecule type" value="Genomic_DNA"/>
</dbReference>
<name>A0AAP0PVL4_9MAGN</name>
<protein>
    <recommendedName>
        <fullName evidence="4">DEUBAD domain-containing protein</fullName>
    </recommendedName>
</protein>
<feature type="compositionally biased region" description="Acidic residues" evidence="3">
    <location>
        <begin position="16"/>
        <end position="43"/>
    </location>
</feature>
<feature type="region of interest" description="Disordered" evidence="3">
    <location>
        <begin position="673"/>
        <end position="699"/>
    </location>
</feature>
<reference evidence="5 6" key="1">
    <citation type="submission" date="2024-01" db="EMBL/GenBank/DDBJ databases">
        <title>Genome assemblies of Stephania.</title>
        <authorList>
            <person name="Yang L."/>
        </authorList>
    </citation>
    <scope>NUCLEOTIDE SEQUENCE [LARGE SCALE GENOMIC DNA]</scope>
    <source>
        <strain evidence="5">JXDWG</strain>
        <tissue evidence="5">Leaf</tissue>
    </source>
</reference>
<feature type="region of interest" description="Disordered" evidence="3">
    <location>
        <begin position="753"/>
        <end position="781"/>
    </location>
</feature>
<dbReference type="Pfam" id="PF25793">
    <property type="entry name" value="WHD_2nd_NFRKB"/>
    <property type="match status" value="1"/>
</dbReference>
<feature type="compositionally biased region" description="Basic and acidic residues" evidence="3">
    <location>
        <begin position="849"/>
        <end position="869"/>
    </location>
</feature>
<dbReference type="InterPro" id="IPR044867">
    <property type="entry name" value="DEUBAD_dom"/>
</dbReference>
<feature type="compositionally biased region" description="Polar residues" evidence="3">
    <location>
        <begin position="871"/>
        <end position="880"/>
    </location>
</feature>
<evidence type="ECO:0000256" key="3">
    <source>
        <dbReference type="SAM" id="MobiDB-lite"/>
    </source>
</evidence>
<comment type="caution">
    <text evidence="5">The sequence shown here is derived from an EMBL/GenBank/DDBJ whole genome shotgun (WGS) entry which is preliminary data.</text>
</comment>
<feature type="compositionally biased region" description="Polar residues" evidence="3">
    <location>
        <begin position="683"/>
        <end position="696"/>
    </location>
</feature>
<feature type="region of interest" description="Disordered" evidence="3">
    <location>
        <begin position="1186"/>
        <end position="1207"/>
    </location>
</feature>
<dbReference type="GO" id="GO:0031011">
    <property type="term" value="C:Ino80 complex"/>
    <property type="evidence" value="ECO:0007669"/>
    <property type="project" value="InterPro"/>
</dbReference>
<feature type="compositionally biased region" description="Polar residues" evidence="3">
    <location>
        <begin position="485"/>
        <end position="495"/>
    </location>
</feature>
<keyword evidence="6" id="KW-1185">Reference proteome</keyword>
<dbReference type="Proteomes" id="UP001419268">
    <property type="component" value="Unassembled WGS sequence"/>
</dbReference>
<feature type="compositionally biased region" description="Polar residues" evidence="3">
    <location>
        <begin position="761"/>
        <end position="773"/>
    </location>
</feature>
<keyword evidence="2" id="KW-0539">Nucleus</keyword>
<accession>A0AAP0PVL4</accession>
<evidence type="ECO:0000256" key="2">
    <source>
        <dbReference type="ARBA" id="ARBA00023242"/>
    </source>
</evidence>
<feature type="region of interest" description="Disordered" evidence="3">
    <location>
        <begin position="849"/>
        <end position="880"/>
    </location>
</feature>
<organism evidence="5 6">
    <name type="scientific">Stephania cephalantha</name>
    <dbReference type="NCBI Taxonomy" id="152367"/>
    <lineage>
        <taxon>Eukaryota</taxon>
        <taxon>Viridiplantae</taxon>
        <taxon>Streptophyta</taxon>
        <taxon>Embryophyta</taxon>
        <taxon>Tracheophyta</taxon>
        <taxon>Spermatophyta</taxon>
        <taxon>Magnoliopsida</taxon>
        <taxon>Ranunculales</taxon>
        <taxon>Menispermaceae</taxon>
        <taxon>Menispermoideae</taxon>
        <taxon>Cissampelideae</taxon>
        <taxon>Stephania</taxon>
    </lineage>
</organism>
<dbReference type="CDD" id="cd21865">
    <property type="entry name" value="DEUBAD_NFRKB"/>
    <property type="match status" value="1"/>
</dbReference>
<sequence length="1330" mass="148685">MSSEEDELQWRSSASEFDEEDDEDDDDVDSGAGSDDDDNDDMSELEDVGEELCRVGDQVCSVPLELYDLPDLSQILSVDVWNDCLTDKDRFCLAEFLPDMEQETFVCTMKELFSGGNFHFGSPVSKLLEMLRGGLCEPRVSLYRQNLIFFQKRKHYHLLRNYHNSMVSSLFQIKDAWKNCSGYSIEERIRVLNLMRTRRTLTWEDSGDMGYETDSSGREEFSLGLRNKKLKEHVFGMKMGGEGVYKATPTFASRGSSMTFEAAKYDGQNPKGILKLVGSNVHSSKSSRDHFLSSTHGLEAQRKLLSSSQNHYDFGRSHQGKSQFRGGDSIEEQFYETNMKRYPATCGNTLANAGSAKLGKKHLKIEDGFTNSNSGGLPFSLNNDALQSHRMNKIVSQLADNELVRSKHDRVSFDYVPPDPGRKGKHLSSRGGFLDLSAPNYSFSQDKIKDEFSRSGKRKAVKGFQSVRSNKDSDVDVRLYRNSSQYVDDTPSPSSYGIKFSRKSRRGSTQNGKMDIIGMGGMDLFSQSDETESDSSAQVDERDNINPFRGKVLNPSSVFMDVNQHFSGPKRANKLAKKEFGVGNSSKKQGGFLHMPEFEQTLKGKKKGKVADPHYLPNYGAGTFEDGIFSGLAAFAYNNGKNSKKLAKNSSLLVEPDERIHQPHVKVYPGERRKNSKIDHASTLPQSNYTGNYTGNHNDDGFVNNGVPIDRVRRNGRTSDAQLTYYDDGREMPLLGCNTVAKKRKLKADLAGLDVPEGSDHSNSSPEQQIDESSSLKKRMRRKVQVDIVSTAATVSEKVPLDVDSETKPGKKPFTLIMPTVHTNFSFSIIHLLSAVRIAMIRPLAEELSDRTKHHEKSDASLKAMKEEQNGMPNSNSQEIMESGTLERKGIPSLTLQEIVNRVRSNPSDPCILDTQEPLQDLIRGVLKIFSSKTAPLGAKAWKALVSYEKNSKCWSWNGPVSSSLLDADMVEETSPEAWGLPHKMLVKLVDAFANWLKNGQETLQLIGSLPSPPLSLMQINVDEKERFRDLRAQKSLTTISPSSEEVREYFRREEVLRYSVPDRAFAYTAADGRKSVVAPLKRCGGKPTSKARDHFMLKRDRPPHVTILCLVRDAASRLPGSIGTRADVCTLIRDSQYIVEDVSDAQVNQVVSGALDRLHYERDPCVQFDGERKLWVYLHREREEEDFEDDGTSSTKKWKRPRKEVVEQPDTGTVSVAFPGIGEQVIGGSEAGYNRGSDLNIDLVSTHAGERAEPLCNNLRPDEEEKPREFVGSGQVSVHRGHPMGWDVLGLNSPQENKLLCLENSTNGDYEDESFSRNRPVGLVSASIS</sequence>
<evidence type="ECO:0000256" key="1">
    <source>
        <dbReference type="ARBA" id="ARBA00004123"/>
    </source>
</evidence>
<dbReference type="PANTHER" id="PTHR13052:SF0">
    <property type="entry name" value="DNA-BINDING PROTEIN-LIKE"/>
    <property type="match status" value="1"/>
</dbReference>
<dbReference type="PROSITE" id="PS51916">
    <property type="entry name" value="DEUBAD"/>
    <property type="match status" value="1"/>
</dbReference>
<feature type="domain" description="DEUBAD" evidence="4">
    <location>
        <begin position="63"/>
        <end position="176"/>
    </location>
</feature>
<feature type="region of interest" description="Disordered" evidence="3">
    <location>
        <begin position="1"/>
        <end position="43"/>
    </location>
</feature>
<dbReference type="PANTHER" id="PTHR13052">
    <property type="entry name" value="NFRKB-RELATED"/>
    <property type="match status" value="1"/>
</dbReference>
<evidence type="ECO:0000259" key="4">
    <source>
        <dbReference type="PROSITE" id="PS51916"/>
    </source>
</evidence>
<feature type="region of interest" description="Disordered" evidence="3">
    <location>
        <begin position="485"/>
        <end position="542"/>
    </location>
</feature>
<comment type="subcellular location">
    <subcellularLocation>
        <location evidence="1">Nucleus</location>
    </subcellularLocation>
</comment>
<evidence type="ECO:0000313" key="5">
    <source>
        <dbReference type="EMBL" id="KAK9158063.1"/>
    </source>
</evidence>